<accession>A0ABU9WXT5</accession>
<gene>
    <name evidence="2" type="ORF">ABCQ75_05520</name>
</gene>
<reference evidence="2 3" key="1">
    <citation type="submission" date="2024-05" db="EMBL/GenBank/DDBJ databases">
        <title>Sinomonas sp. nov., isolated from a waste landfill.</title>
        <authorList>
            <person name="Zhao Y."/>
        </authorList>
    </citation>
    <scope>NUCLEOTIDE SEQUENCE [LARGE SCALE GENOMIC DNA]</scope>
    <source>
        <strain evidence="2 3">CCTCC AB2014300</strain>
    </source>
</reference>
<sequence>MPRIQRQHERERTREERAHGLEWFLHAAGRAAAVWGPASRGDLSAPVVHRHDAFEQASEHELGTFTIETDSEGHHYASRKDEKPPMTHH</sequence>
<evidence type="ECO:0000256" key="1">
    <source>
        <dbReference type="SAM" id="MobiDB-lite"/>
    </source>
</evidence>
<keyword evidence="3" id="KW-1185">Reference proteome</keyword>
<dbReference type="EMBL" id="JBDFRB010000003">
    <property type="protein sequence ID" value="MEN2743997.1"/>
    <property type="molecule type" value="Genomic_DNA"/>
</dbReference>
<protein>
    <submittedName>
        <fullName evidence="2">Uncharacterized protein</fullName>
    </submittedName>
</protein>
<feature type="region of interest" description="Disordered" evidence="1">
    <location>
        <begin position="67"/>
        <end position="89"/>
    </location>
</feature>
<proteinExistence type="predicted"/>
<evidence type="ECO:0000313" key="3">
    <source>
        <dbReference type="Proteomes" id="UP001422074"/>
    </source>
</evidence>
<dbReference type="RefSeq" id="WP_345883683.1">
    <property type="nucleotide sequence ID" value="NZ_JBDFRB010000003.1"/>
</dbReference>
<dbReference type="Proteomes" id="UP001422074">
    <property type="component" value="Unassembled WGS sequence"/>
</dbReference>
<comment type="caution">
    <text evidence="2">The sequence shown here is derived from an EMBL/GenBank/DDBJ whole genome shotgun (WGS) entry which is preliminary data.</text>
</comment>
<organism evidence="2 3">
    <name type="scientific">Sinomonas halotolerans</name>
    <dbReference type="NCBI Taxonomy" id="1644133"/>
    <lineage>
        <taxon>Bacteria</taxon>
        <taxon>Bacillati</taxon>
        <taxon>Actinomycetota</taxon>
        <taxon>Actinomycetes</taxon>
        <taxon>Micrococcales</taxon>
        <taxon>Micrococcaceae</taxon>
        <taxon>Sinomonas</taxon>
    </lineage>
</organism>
<feature type="compositionally biased region" description="Basic and acidic residues" evidence="1">
    <location>
        <begin position="71"/>
        <end position="89"/>
    </location>
</feature>
<evidence type="ECO:0000313" key="2">
    <source>
        <dbReference type="EMBL" id="MEN2743997.1"/>
    </source>
</evidence>
<name>A0ABU9WXT5_9MICC</name>